<dbReference type="PDB" id="4JEL">
    <property type="method" value="X-ray"/>
    <property type="resolution" value="1.95 A"/>
    <property type="chains" value="A=1-162"/>
</dbReference>
<reference evidence="1" key="1">
    <citation type="journal article" date="2008" name="ChemBioChem">
        <title>The mildiomycin biosynthesis: initial steps for sequential generation of 5-hydroxymethylcytidine 5'-monophosphate and 5-hydroxymethylcytosine in Streptoverticillium rimofaciens ZJU5119.</title>
        <authorList>
            <person name="Li L."/>
            <person name="Xu Z."/>
            <person name="Xu X."/>
            <person name="Wu J."/>
            <person name="Zhang Y."/>
            <person name="He X."/>
            <person name="Zabriskie T.M."/>
            <person name="Deng Z."/>
        </authorList>
    </citation>
    <scope>NUCLEOTIDE SEQUENCE</scope>
    <source>
        <strain evidence="1">ZJU5119</strain>
    </source>
</reference>
<evidence type="ECO:0007829" key="2">
    <source>
        <dbReference type="PDB" id="4JEL"/>
    </source>
</evidence>
<dbReference type="PDBsum" id="4OHB"/>
<dbReference type="Pfam" id="PF05014">
    <property type="entry name" value="Nuc_deoxyrib_tr"/>
    <property type="match status" value="1"/>
</dbReference>
<dbReference type="PDB" id="4OHR">
    <property type="method" value="X-ray"/>
    <property type="resolution" value="1.80 A"/>
    <property type="chains" value="A=1-170"/>
</dbReference>
<feature type="binding site" evidence="3">
    <location>
        <position position="97"/>
    </location>
    <ligand>
        <name>CMP</name>
        <dbReference type="ChEBI" id="CHEBI:60377"/>
    </ligand>
</feature>
<dbReference type="AlphaFoldDB" id="B4Y381"/>
<feature type="binding site" evidence="3">
    <location>
        <position position="61"/>
    </location>
    <ligand>
        <name>CMP</name>
        <dbReference type="ChEBI" id="CHEBI:60377"/>
    </ligand>
</feature>
<feature type="binding site" evidence="3">
    <location>
        <position position="20"/>
    </location>
    <ligand>
        <name>CMP</name>
        <dbReference type="ChEBI" id="CHEBI:60377"/>
    </ligand>
</feature>
<dbReference type="PDBsum" id="4JEM"/>
<keyword evidence="1" id="KW-0378">Hydrolase</keyword>
<reference evidence="1" key="2">
    <citation type="submission" date="2011-11" db="EMBL/GenBank/DDBJ databases">
        <title>Identification and Characterization of Mildiomycin Biosynthesis Gene Cluster in Streptoveticillum remofaciens ZJU5119, and Biochemical Characterization and in vitro Assay of MilC, a Hydroxymethylcytosylglucuronic Acid Synthetase in the Biosynthesis of Mildiomycin.</title>
        <authorList>
            <person name="Wu J."/>
            <person name="Li L."/>
            <person name="He X."/>
        </authorList>
    </citation>
    <scope>NUCLEOTIDE SEQUENCE</scope>
    <source>
        <strain evidence="1">ZJU5119</strain>
    </source>
</reference>
<keyword evidence="2 3" id="KW-0002">3D-structure</keyword>
<dbReference type="InterPro" id="IPR007710">
    <property type="entry name" value="Nucleoside_deoxyribTrfase"/>
</dbReference>
<dbReference type="EMBL" id="JN999998">
    <property type="protein sequence ID" value="ACA14349.1"/>
    <property type="molecule type" value="Genomic_DNA"/>
</dbReference>
<reference evidence="4 5" key="4">
    <citation type="journal article" date="2014" name="Nucleic Acids Res.">
        <title>Structure of the N-glycosidase MilB in complex with hydroxymethyl CMP reveals its Arg23 specifically recognizes the substrate and controls its entry.</title>
        <authorList>
            <person name="Zhao G."/>
            <person name="Wu G."/>
            <person name="Zhang Y."/>
            <person name="Liu G."/>
            <person name="Han T."/>
            <person name="Deng Z."/>
            <person name="He X."/>
        </authorList>
    </citation>
    <scope>X-RAY CRYSTALLOGRAPHY (1.80 ANGSTROMS)</scope>
</reference>
<dbReference type="SUPFAM" id="SSF52309">
    <property type="entry name" value="N-(deoxy)ribosyltransferase-like"/>
    <property type="match status" value="1"/>
</dbReference>
<feature type="binding site" evidence="3">
    <location>
        <position position="103"/>
    </location>
    <ligand>
        <name>CMP</name>
        <dbReference type="ChEBI" id="CHEBI:60377"/>
    </ligand>
</feature>
<dbReference type="PDB" id="4OHB">
    <property type="method" value="X-ray"/>
    <property type="resolution" value="2.40 A"/>
    <property type="chains" value="A=1-170"/>
</dbReference>
<dbReference type="PDBsum" id="4OHR"/>
<feature type="binding site" evidence="3">
    <location>
        <position position="99"/>
    </location>
    <ligand>
        <name>CMP</name>
        <dbReference type="ChEBI" id="CHEBI:60377"/>
    </ligand>
</feature>
<evidence type="ECO:0007829" key="3">
    <source>
        <dbReference type="PDB" id="4JEM"/>
    </source>
</evidence>
<organism evidence="1">
    <name type="scientific">Streptomyces rimofaciens</name>
    <dbReference type="NCBI Taxonomy" id="504097"/>
    <lineage>
        <taxon>Bacteria</taxon>
        <taxon>Bacillati</taxon>
        <taxon>Actinomycetota</taxon>
        <taxon>Actinomycetes</taxon>
        <taxon>Kitasatosporales</taxon>
        <taxon>Streptomycetaceae</taxon>
        <taxon>Streptomyces</taxon>
    </lineage>
</organism>
<feature type="binding site" evidence="3">
    <location>
        <position position="22"/>
    </location>
    <ligand>
        <name>CMP</name>
        <dbReference type="ChEBI" id="CHEBI:60377"/>
    </ligand>
</feature>
<dbReference type="GO" id="GO:0016787">
    <property type="term" value="F:hydrolase activity"/>
    <property type="evidence" value="ECO:0007669"/>
    <property type="project" value="UniProtKB-KW"/>
</dbReference>
<evidence type="ECO:0007829" key="5">
    <source>
        <dbReference type="PDB" id="4OHR"/>
    </source>
</evidence>
<dbReference type="PDB" id="4JEM">
    <property type="method" value="X-ray"/>
    <property type="resolution" value="1.55 A"/>
    <property type="chains" value="A/B=1-168"/>
</dbReference>
<dbReference type="EvolutionaryTrace" id="B4Y381"/>
<reference evidence="2 3" key="3">
    <citation type="journal article" date="2013" name="Biochemistry">
        <title>Reversal of the substrate specificity of CMP N-glycosidase to dCMP.</title>
        <authorList>
            <person name="Sikowitz M.D."/>
            <person name="Cooper L.E."/>
            <person name="Begley T.P."/>
            <person name="Kaminski P.A."/>
            <person name="Ealick S.E."/>
        </authorList>
    </citation>
    <scope>X-RAY CRYSTALLOGRAPHY (1.55 ANGSTROMS) OF 1-168 IN COMPLEX WITH CMP</scope>
</reference>
<sequence>MTTTPKPRTAPAVGSVFLGGPFRQLVDPRTGVMSSGDQNVFSRLIEHFESRGTTVYNAHRREAWGAEFLSPAEATRLDHDEIKAADVFVAFPGVPASPGTHVEIGWASGMGKPMVLLLERDEDYAFLVTGLESQANVEILRFSGTEEIVERLDGAVARVLGRAGEPTVIG</sequence>
<dbReference type="PDBsum" id="4JEL"/>
<gene>
    <name evidence="1" type="primary">MilB</name>
</gene>
<accession>B4Y381</accession>
<dbReference type="Gene3D" id="3.40.50.450">
    <property type="match status" value="1"/>
</dbReference>
<protein>
    <submittedName>
        <fullName evidence="1">CMP/hydroxymethyl CMP hydrolase</fullName>
    </submittedName>
</protein>
<proteinExistence type="evidence at protein level"/>
<dbReference type="SMR" id="B4Y381"/>
<feature type="binding site" evidence="3">
    <location>
        <position position="23"/>
    </location>
    <ligand>
        <name>CMP</name>
        <dbReference type="ChEBI" id="CHEBI:60377"/>
    </ligand>
</feature>
<feature type="binding site" evidence="3">
    <location>
        <position position="62"/>
    </location>
    <ligand>
        <name>CMP</name>
        <dbReference type="ChEBI" id="CHEBI:60377"/>
    </ligand>
</feature>
<evidence type="ECO:0007829" key="4">
    <source>
        <dbReference type="PDB" id="4OHB"/>
    </source>
</evidence>
<name>B4Y381_9ACTN</name>
<evidence type="ECO:0000313" key="1">
    <source>
        <dbReference type="EMBL" id="ACA14349.1"/>
    </source>
</evidence>